<dbReference type="OrthoDB" id="9811798at2"/>
<gene>
    <name evidence="11" type="ORF">SAMN05660710_03766</name>
</gene>
<organism evidence="11 12">
    <name type="scientific">Paracoccus tibetensis</name>
    <dbReference type="NCBI Taxonomy" id="336292"/>
    <lineage>
        <taxon>Bacteria</taxon>
        <taxon>Pseudomonadati</taxon>
        <taxon>Pseudomonadota</taxon>
        <taxon>Alphaproteobacteria</taxon>
        <taxon>Rhodobacterales</taxon>
        <taxon>Paracoccaceae</taxon>
        <taxon>Paracoccus</taxon>
    </lineage>
</organism>
<comment type="subcellular location">
    <subcellularLocation>
        <location evidence="2">Cell membrane</location>
        <topology evidence="2">Multi-pass membrane protein</topology>
    </subcellularLocation>
    <subcellularLocation>
        <location evidence="8">Membrane</location>
        <topology evidence="8">Multi-pass membrane protein</topology>
    </subcellularLocation>
</comment>
<dbReference type="EMBL" id="FMVT01000026">
    <property type="protein sequence ID" value="SCY96819.1"/>
    <property type="molecule type" value="Genomic_DNA"/>
</dbReference>
<keyword evidence="6 9" id="KW-1133">Transmembrane helix</keyword>
<dbReference type="AlphaFoldDB" id="A0A1G5KA48"/>
<keyword evidence="12" id="KW-1185">Reference proteome</keyword>
<evidence type="ECO:0000256" key="4">
    <source>
        <dbReference type="ARBA" id="ARBA00022475"/>
    </source>
</evidence>
<feature type="transmembrane region" description="Helical" evidence="9">
    <location>
        <begin position="201"/>
        <end position="224"/>
    </location>
</feature>
<feature type="transmembrane region" description="Helical" evidence="9">
    <location>
        <begin position="71"/>
        <end position="101"/>
    </location>
</feature>
<reference evidence="11 12" key="1">
    <citation type="submission" date="2016-10" db="EMBL/GenBank/DDBJ databases">
        <authorList>
            <person name="de Groot N.N."/>
        </authorList>
    </citation>
    <scope>NUCLEOTIDE SEQUENCE [LARGE SCALE GENOMIC DNA]</scope>
    <source>
        <strain evidence="11 12">CGMCC 1.8925</strain>
    </source>
</reference>
<feature type="transmembrane region" description="Helical" evidence="9">
    <location>
        <begin position="367"/>
        <end position="388"/>
    </location>
</feature>
<dbReference type="Proteomes" id="UP000199502">
    <property type="component" value="Unassembled WGS sequence"/>
</dbReference>
<feature type="transmembrane region" description="Helical" evidence="9">
    <location>
        <begin position="310"/>
        <end position="330"/>
    </location>
</feature>
<feature type="transmembrane region" description="Helical" evidence="9">
    <location>
        <begin position="408"/>
        <end position="432"/>
    </location>
</feature>
<feature type="domain" description="NADH:quinone oxidoreductase/Mrp antiporter transmembrane" evidence="10">
    <location>
        <begin position="130"/>
        <end position="416"/>
    </location>
</feature>
<evidence type="ECO:0000256" key="8">
    <source>
        <dbReference type="RuleBase" id="RU000320"/>
    </source>
</evidence>
<feature type="transmembrane region" description="Helical" evidence="9">
    <location>
        <begin position="236"/>
        <end position="256"/>
    </location>
</feature>
<dbReference type="InterPro" id="IPR001750">
    <property type="entry name" value="ND/Mrp_TM"/>
</dbReference>
<comment type="function">
    <text evidence="1">NDH-1 shuttles electrons from NADH, via FMN and iron-sulfur (Fe-S) centers, to quinones in the respiratory chain. The immediate electron acceptor for the enzyme in this species is believed to be ubiquinone. Couples the redox reaction to proton translocation (for every two electrons transferred, four hydrogen ions are translocated across the cytoplasmic membrane), and thus conserves the redox energy in a proton gradient.</text>
</comment>
<feature type="transmembrane region" description="Helical" evidence="9">
    <location>
        <begin position="161"/>
        <end position="181"/>
    </location>
</feature>
<sequence length="492" mass="52031">MTAFLPLALLTLPLVAALISFAMPEARAVWRDASNILFALVKLALVGFLLLQAQGGVDFEWRYEFLPGHDFVLRVDAIALLFVTLSTFLWLIATIYAIAYFERGPNLARFFGFFNLCVLSATGVAISGTAITFFLFYELLTLATWPLVVHKGDEKSLTAGRVYLTYTLAGSAAFLAGILWLKALVGPLEFAAPPDLSPVPTLTLILIFVLLIGGLGVKAALLPFHGWLPQAMAAPAPVSALLHAVAVVKAGAYGILRVVHDIYGAGTVADLGLGLPLAFLASATILYGSLRAVMQNDIKKRLAYSTVSQVSYIVLGASLAGPIAAVGALVHLVHQGIMKITLFMCAGALANRLHIKAVTELDGAGRLMPVTMASFTIGALGMIGVPPVAGFISKWYLGSGGLEAGDAWVIAVLAGSSLLNSAYFLPLLYRAWLLPPQGDHAPVAELTGGWNRMLVLPAAVTALASLGAGLFASFPFSPLEWVSLIVDAGYLR</sequence>
<evidence type="ECO:0000256" key="5">
    <source>
        <dbReference type="ARBA" id="ARBA00022692"/>
    </source>
</evidence>
<feature type="transmembrane region" description="Helical" evidence="9">
    <location>
        <begin position="262"/>
        <end position="290"/>
    </location>
</feature>
<evidence type="ECO:0000256" key="3">
    <source>
        <dbReference type="ARBA" id="ARBA00005346"/>
    </source>
</evidence>
<evidence type="ECO:0000256" key="6">
    <source>
        <dbReference type="ARBA" id="ARBA00022989"/>
    </source>
</evidence>
<protein>
    <submittedName>
        <fullName evidence="11">Multicomponent Na+:H+ antiporter subunit D</fullName>
    </submittedName>
</protein>
<evidence type="ECO:0000259" key="10">
    <source>
        <dbReference type="Pfam" id="PF00361"/>
    </source>
</evidence>
<keyword evidence="4" id="KW-1003">Cell membrane</keyword>
<keyword evidence="7 9" id="KW-0472">Membrane</keyword>
<dbReference type="PANTHER" id="PTHR42703">
    <property type="entry name" value="NADH DEHYDROGENASE"/>
    <property type="match status" value="1"/>
</dbReference>
<feature type="transmembrane region" description="Helical" evidence="9">
    <location>
        <begin position="33"/>
        <end position="51"/>
    </location>
</feature>
<evidence type="ECO:0000256" key="7">
    <source>
        <dbReference type="ARBA" id="ARBA00023136"/>
    </source>
</evidence>
<name>A0A1G5KA48_9RHOB</name>
<dbReference type="InterPro" id="IPR050586">
    <property type="entry name" value="CPA3_Na-H_Antiporter_D"/>
</dbReference>
<dbReference type="STRING" id="336292.SAMN05660710_03766"/>
<evidence type="ECO:0000313" key="12">
    <source>
        <dbReference type="Proteomes" id="UP000199502"/>
    </source>
</evidence>
<dbReference type="GO" id="GO:0005886">
    <property type="term" value="C:plasma membrane"/>
    <property type="evidence" value="ECO:0007669"/>
    <property type="project" value="UniProtKB-SubCell"/>
</dbReference>
<proteinExistence type="inferred from homology"/>
<dbReference type="RefSeq" id="WP_058096213.1">
    <property type="nucleotide sequence ID" value="NZ_FMVT01000026.1"/>
</dbReference>
<evidence type="ECO:0000256" key="1">
    <source>
        <dbReference type="ARBA" id="ARBA00002378"/>
    </source>
</evidence>
<feature type="transmembrane region" description="Helical" evidence="9">
    <location>
        <begin position="336"/>
        <end position="355"/>
    </location>
</feature>
<dbReference type="PANTHER" id="PTHR42703:SF1">
    <property type="entry name" value="NA(+)_H(+) ANTIPORTER SUBUNIT D1"/>
    <property type="match status" value="1"/>
</dbReference>
<evidence type="ECO:0000256" key="9">
    <source>
        <dbReference type="SAM" id="Phobius"/>
    </source>
</evidence>
<dbReference type="Pfam" id="PF00361">
    <property type="entry name" value="Proton_antipo_M"/>
    <property type="match status" value="1"/>
</dbReference>
<feature type="transmembrane region" description="Helical" evidence="9">
    <location>
        <begin position="453"/>
        <end position="474"/>
    </location>
</feature>
<comment type="similarity">
    <text evidence="3">Belongs to the CPA3 antiporters (TC 2.A.63) subunit D family.</text>
</comment>
<accession>A0A1G5KA48</accession>
<evidence type="ECO:0000313" key="11">
    <source>
        <dbReference type="EMBL" id="SCY96819.1"/>
    </source>
</evidence>
<dbReference type="PRINTS" id="PR01434">
    <property type="entry name" value="NADHDHGNASE5"/>
</dbReference>
<keyword evidence="5 8" id="KW-0812">Transmembrane</keyword>
<feature type="transmembrane region" description="Helical" evidence="9">
    <location>
        <begin position="113"/>
        <end position="140"/>
    </location>
</feature>
<evidence type="ECO:0000256" key="2">
    <source>
        <dbReference type="ARBA" id="ARBA00004651"/>
    </source>
</evidence>